<dbReference type="RefSeq" id="WP_198125825.1">
    <property type="nucleotide sequence ID" value="NZ_JAECZC010000032.1"/>
</dbReference>
<dbReference type="Pfam" id="PF00067">
    <property type="entry name" value="p450"/>
    <property type="match status" value="1"/>
</dbReference>
<keyword evidence="9" id="KW-1185">Reference proteome</keyword>
<gene>
    <name evidence="8" type="ORF">I8748_17530</name>
</gene>
<keyword evidence="6 7" id="KW-0503">Monooxygenase</keyword>
<keyword evidence="2 7" id="KW-0349">Heme</keyword>
<comment type="caution">
    <text evidence="8">The sequence shown here is derived from an EMBL/GenBank/DDBJ whole genome shotgun (WGS) entry which is preliminary data.</text>
</comment>
<organism evidence="8 9">
    <name type="scientific">Amazonocrinis nigriterrae CENA67</name>
    <dbReference type="NCBI Taxonomy" id="2794033"/>
    <lineage>
        <taxon>Bacteria</taxon>
        <taxon>Bacillati</taxon>
        <taxon>Cyanobacteriota</taxon>
        <taxon>Cyanophyceae</taxon>
        <taxon>Nostocales</taxon>
        <taxon>Nostocaceae</taxon>
        <taxon>Amazonocrinis</taxon>
        <taxon>Amazonocrinis nigriterrae</taxon>
    </lineage>
</organism>
<evidence type="ECO:0000256" key="4">
    <source>
        <dbReference type="ARBA" id="ARBA00023002"/>
    </source>
</evidence>
<keyword evidence="3 7" id="KW-0479">Metal-binding</keyword>
<dbReference type="SUPFAM" id="SSF48264">
    <property type="entry name" value="Cytochrome P450"/>
    <property type="match status" value="1"/>
</dbReference>
<evidence type="ECO:0000256" key="3">
    <source>
        <dbReference type="ARBA" id="ARBA00022723"/>
    </source>
</evidence>
<evidence type="ECO:0000313" key="8">
    <source>
        <dbReference type="EMBL" id="MBH8563962.1"/>
    </source>
</evidence>
<dbReference type="PRINTS" id="PR00359">
    <property type="entry name" value="BP450"/>
</dbReference>
<dbReference type="AlphaFoldDB" id="A0A8J7HR42"/>
<dbReference type="GO" id="GO:0016705">
    <property type="term" value="F:oxidoreductase activity, acting on paired donors, with incorporation or reduction of molecular oxygen"/>
    <property type="evidence" value="ECO:0007669"/>
    <property type="project" value="InterPro"/>
</dbReference>
<dbReference type="PANTHER" id="PTHR46696:SF1">
    <property type="entry name" value="CYTOCHROME P450 YJIB-RELATED"/>
    <property type="match status" value="1"/>
</dbReference>
<dbReference type="GO" id="GO:0020037">
    <property type="term" value="F:heme binding"/>
    <property type="evidence" value="ECO:0007669"/>
    <property type="project" value="InterPro"/>
</dbReference>
<protein>
    <submittedName>
        <fullName evidence="8">Cytochrome P450</fullName>
    </submittedName>
</protein>
<evidence type="ECO:0000256" key="2">
    <source>
        <dbReference type="ARBA" id="ARBA00022617"/>
    </source>
</evidence>
<dbReference type="PANTHER" id="PTHR46696">
    <property type="entry name" value="P450, PUTATIVE (EUROFUNG)-RELATED"/>
    <property type="match status" value="1"/>
</dbReference>
<dbReference type="Proteomes" id="UP000632766">
    <property type="component" value="Unassembled WGS sequence"/>
</dbReference>
<evidence type="ECO:0000313" key="9">
    <source>
        <dbReference type="Proteomes" id="UP000632766"/>
    </source>
</evidence>
<evidence type="ECO:0000256" key="1">
    <source>
        <dbReference type="ARBA" id="ARBA00010617"/>
    </source>
</evidence>
<evidence type="ECO:0000256" key="5">
    <source>
        <dbReference type="ARBA" id="ARBA00023004"/>
    </source>
</evidence>
<dbReference type="InterPro" id="IPR001128">
    <property type="entry name" value="Cyt_P450"/>
</dbReference>
<dbReference type="InterPro" id="IPR002397">
    <property type="entry name" value="Cyt_P450_B"/>
</dbReference>
<dbReference type="GO" id="GO:0005506">
    <property type="term" value="F:iron ion binding"/>
    <property type="evidence" value="ECO:0007669"/>
    <property type="project" value="InterPro"/>
</dbReference>
<dbReference type="CDD" id="cd20625">
    <property type="entry name" value="CYP164-like"/>
    <property type="match status" value="1"/>
</dbReference>
<keyword evidence="5 7" id="KW-0408">Iron</keyword>
<evidence type="ECO:0000256" key="6">
    <source>
        <dbReference type="ARBA" id="ARBA00023033"/>
    </source>
</evidence>
<dbReference type="EMBL" id="JAECZC010000032">
    <property type="protein sequence ID" value="MBH8563962.1"/>
    <property type="molecule type" value="Genomic_DNA"/>
</dbReference>
<name>A0A8J7HR42_9NOST</name>
<evidence type="ECO:0000256" key="7">
    <source>
        <dbReference type="RuleBase" id="RU000461"/>
    </source>
</evidence>
<reference evidence="8 9" key="1">
    <citation type="journal article" date="2021" name="Int. J. Syst. Evol. Microbiol.">
        <title>Amazonocrinis nigriterrae gen. nov., sp. nov., Atlanticothrix silvestris gen. nov., sp. nov. and Dendronalium phyllosphericum gen. nov., sp. nov., nostocacean cyanobacteria from Brazilian environments.</title>
        <authorList>
            <person name="Alvarenga D.O."/>
            <person name="Andreote A.P.D."/>
            <person name="Branco L.H.Z."/>
            <person name="Delbaje E."/>
            <person name="Cruz R.B."/>
            <person name="Varani A.M."/>
            <person name="Fiore M.F."/>
        </authorList>
    </citation>
    <scope>NUCLEOTIDE SEQUENCE [LARGE SCALE GENOMIC DNA]</scope>
    <source>
        <strain evidence="8 9">CENA67</strain>
    </source>
</reference>
<dbReference type="Gene3D" id="1.10.630.10">
    <property type="entry name" value="Cytochrome P450"/>
    <property type="match status" value="1"/>
</dbReference>
<dbReference type="PROSITE" id="PS00086">
    <property type="entry name" value="CYTOCHROME_P450"/>
    <property type="match status" value="1"/>
</dbReference>
<dbReference type="InterPro" id="IPR017972">
    <property type="entry name" value="Cyt_P450_CS"/>
</dbReference>
<comment type="similarity">
    <text evidence="1 7">Belongs to the cytochrome P450 family.</text>
</comment>
<dbReference type="InterPro" id="IPR036396">
    <property type="entry name" value="Cyt_P450_sf"/>
</dbReference>
<sequence>MNVTSNTNNQTKKLSPVKRFKFNPLNREFRANPYPTYHHLRSEEPLHRYFVDGDWVLTRYADVKAILKSGRVCSHDKPELIKEKNQYLQDKGRNLNALASISNRFLFYMNPPDHTRLRSLVTKAFSFTVVEQMRPRIQQIVNELLGKVQNTGNIDIIADLASPLPVTVIGSMLGIPNEAQDQLHQWSNVLSRILDALVSLEEYEAMNQAINEFQEYLRTLVAEREKNPQPDLISALIAAREQSDKLSEEELLSTCILLFATGEETTVNTIGNGMLALLRHPEEMEKLKQQPTLIQNAVEEILRYDSPVQLTNRIAIANIEIGNQTIQAGEKILLCLGAANRDPAQFPDPDRLNINRTENNHLAFGDGIHYCLGATLARVQAQIAINTLLQQFPDLQLASDNLEWRKNLALRGLKSLPVTFSCK</sequence>
<proteinExistence type="inferred from homology"/>
<dbReference type="GO" id="GO:0004497">
    <property type="term" value="F:monooxygenase activity"/>
    <property type="evidence" value="ECO:0007669"/>
    <property type="project" value="UniProtKB-KW"/>
</dbReference>
<dbReference type="FunFam" id="1.10.630.10:FF:000018">
    <property type="entry name" value="Cytochrome P450 monooxygenase"/>
    <property type="match status" value="1"/>
</dbReference>
<keyword evidence="4 7" id="KW-0560">Oxidoreductase</keyword>
<accession>A0A8J7HR42</accession>